<dbReference type="PANTHER" id="PTHR13932:SF5">
    <property type="entry name" value="RADICAL S-ADENOSYL METHIONINE DOMAIN-CONTAINING PROTEIN 1, MITOCHONDRIAL"/>
    <property type="match status" value="1"/>
</dbReference>
<dbReference type="SFLD" id="SFLDF00288">
    <property type="entry name" value="HemN-like__clustered_with_nucl"/>
    <property type="match status" value="1"/>
</dbReference>
<dbReference type="Gene3D" id="3.20.20.70">
    <property type="entry name" value="Aldolase class I"/>
    <property type="match status" value="1"/>
</dbReference>
<dbReference type="InterPro" id="IPR058240">
    <property type="entry name" value="rSAM_sf"/>
</dbReference>
<name>A0A9D1UUG6_9MICC</name>
<evidence type="ECO:0000256" key="9">
    <source>
        <dbReference type="RuleBase" id="RU364116"/>
    </source>
</evidence>
<sequence>MPQALPFGDPVAEDGTFPDDVVAELPNRRDVPFGLYVHVPFCSVRCGYCDFNTYTTEDFGPGASRDSYAGTLASELDFARHVLDRAEAPQRRLSTVFFGGGTPTLLPAADLAAMLERAKDLFGVVPGAEITTEANPDTVTPEAAETLAAAGFTRLSIGMQSAVPHVLKTLDRTHDPRNIHRAVEAARAAGLQVSLDLIYGTPGETLQDWGQSLEAAIAEGPDHISAYSLIVESGTAMAAKIRRGTLPDIDPDDQADKYLLTEDVLSRAGYEWYEVSNFSTSPQTRSQHNMNYWLDTDWWGAGPGAHSHMSGMRWWNVKHPLAYAQRLRGGTSPGHAQETLTAEDRKLEHLMLRLRLADGLDVAQYNAMPGAGSVTGVQLRALQKRGLVEEAPLAASAEHPEGRAVLTVHGRLLADAVIRTLSE</sequence>
<dbReference type="EMBL" id="DXGD01000403">
    <property type="protein sequence ID" value="HIX00650.1"/>
    <property type="molecule type" value="Genomic_DNA"/>
</dbReference>
<dbReference type="InterPro" id="IPR004559">
    <property type="entry name" value="HemW-like"/>
</dbReference>
<evidence type="ECO:0000256" key="2">
    <source>
        <dbReference type="ARBA" id="ARBA00017228"/>
    </source>
</evidence>
<comment type="function">
    <text evidence="9">Probably acts as a heme chaperone, transferring heme to an unknown acceptor. Binds one molecule of heme per monomer, possibly covalently. Binds 1 [4Fe-4S] cluster. The cluster is coordinated with 3 cysteines and an exchangeable S-adenosyl-L-methionine.</text>
</comment>
<dbReference type="AlphaFoldDB" id="A0A9D1UUG6"/>
<dbReference type="InterPro" id="IPR013785">
    <property type="entry name" value="Aldolase_TIM"/>
</dbReference>
<evidence type="ECO:0000256" key="4">
    <source>
        <dbReference type="ARBA" id="ARBA00022691"/>
    </source>
</evidence>
<dbReference type="GO" id="GO:0046872">
    <property type="term" value="F:metal ion binding"/>
    <property type="evidence" value="ECO:0007669"/>
    <property type="project" value="UniProtKB-UniRule"/>
</dbReference>
<feature type="domain" description="Radical SAM core" evidence="10">
    <location>
        <begin position="27"/>
        <end position="271"/>
    </location>
</feature>
<evidence type="ECO:0000259" key="10">
    <source>
        <dbReference type="PROSITE" id="PS51918"/>
    </source>
</evidence>
<dbReference type="GO" id="GO:0051539">
    <property type="term" value="F:4 iron, 4 sulfur cluster binding"/>
    <property type="evidence" value="ECO:0007669"/>
    <property type="project" value="UniProtKB-UniRule"/>
</dbReference>
<dbReference type="Proteomes" id="UP000824151">
    <property type="component" value="Unassembled WGS sequence"/>
</dbReference>
<dbReference type="GO" id="GO:0005737">
    <property type="term" value="C:cytoplasm"/>
    <property type="evidence" value="ECO:0007669"/>
    <property type="project" value="UniProtKB-SubCell"/>
</dbReference>
<dbReference type="GO" id="GO:0006779">
    <property type="term" value="P:porphyrin-containing compound biosynthetic process"/>
    <property type="evidence" value="ECO:0007669"/>
    <property type="project" value="InterPro"/>
</dbReference>
<evidence type="ECO:0000313" key="11">
    <source>
        <dbReference type="EMBL" id="HIX00650.1"/>
    </source>
</evidence>
<dbReference type="SUPFAM" id="SSF102114">
    <property type="entry name" value="Radical SAM enzymes"/>
    <property type="match status" value="1"/>
</dbReference>
<evidence type="ECO:0000256" key="8">
    <source>
        <dbReference type="ARBA" id="ARBA00023186"/>
    </source>
</evidence>
<dbReference type="SFLD" id="SFLDS00029">
    <property type="entry name" value="Radical_SAM"/>
    <property type="match status" value="1"/>
</dbReference>
<evidence type="ECO:0000256" key="1">
    <source>
        <dbReference type="ARBA" id="ARBA00006100"/>
    </source>
</evidence>
<dbReference type="SFLD" id="SFLDF00562">
    <property type="entry name" value="HemN-like__clustered_with_heat"/>
    <property type="match status" value="1"/>
</dbReference>
<evidence type="ECO:0000256" key="7">
    <source>
        <dbReference type="ARBA" id="ARBA00023014"/>
    </source>
</evidence>
<keyword evidence="3 9" id="KW-0349">Heme</keyword>
<evidence type="ECO:0000256" key="3">
    <source>
        <dbReference type="ARBA" id="ARBA00022617"/>
    </source>
</evidence>
<reference evidence="11" key="1">
    <citation type="journal article" date="2021" name="PeerJ">
        <title>Extensive microbial diversity within the chicken gut microbiome revealed by metagenomics and culture.</title>
        <authorList>
            <person name="Gilroy R."/>
            <person name="Ravi A."/>
            <person name="Getino M."/>
            <person name="Pursley I."/>
            <person name="Horton D.L."/>
            <person name="Alikhan N.F."/>
            <person name="Baker D."/>
            <person name="Gharbi K."/>
            <person name="Hall N."/>
            <person name="Watson M."/>
            <person name="Adriaenssens E.M."/>
            <person name="Foster-Nyarko E."/>
            <person name="Jarju S."/>
            <person name="Secka A."/>
            <person name="Antonio M."/>
            <person name="Oren A."/>
            <person name="Chaudhuri R.R."/>
            <person name="La Ragione R."/>
            <person name="Hildebrand F."/>
            <person name="Pallen M.J."/>
        </authorList>
    </citation>
    <scope>NUCLEOTIDE SEQUENCE</scope>
    <source>
        <strain evidence="11">ChiHejej3B27-3195</strain>
    </source>
</reference>
<keyword evidence="5 9" id="KW-0479">Metal-binding</keyword>
<dbReference type="InterPro" id="IPR034505">
    <property type="entry name" value="Coproporphyrinogen-III_oxidase"/>
</dbReference>
<keyword evidence="8 9" id="KW-0143">Chaperone</keyword>
<keyword evidence="6 9" id="KW-0408">Iron</keyword>
<evidence type="ECO:0000256" key="6">
    <source>
        <dbReference type="ARBA" id="ARBA00023004"/>
    </source>
</evidence>
<dbReference type="PANTHER" id="PTHR13932">
    <property type="entry name" value="COPROPORPHYRINIGEN III OXIDASE"/>
    <property type="match status" value="1"/>
</dbReference>
<dbReference type="PROSITE" id="PS51918">
    <property type="entry name" value="RADICAL_SAM"/>
    <property type="match status" value="1"/>
</dbReference>
<accession>A0A9D1UUG6</accession>
<dbReference type="InterPro" id="IPR006638">
    <property type="entry name" value="Elp3/MiaA/NifB-like_rSAM"/>
</dbReference>
<evidence type="ECO:0000313" key="12">
    <source>
        <dbReference type="Proteomes" id="UP000824151"/>
    </source>
</evidence>
<comment type="similarity">
    <text evidence="1">Belongs to the anaerobic coproporphyrinogen-III oxidase family. HemW subfamily.</text>
</comment>
<dbReference type="InterPro" id="IPR007197">
    <property type="entry name" value="rSAM"/>
</dbReference>
<keyword evidence="4 9" id="KW-0949">S-adenosyl-L-methionine</keyword>
<evidence type="ECO:0000256" key="5">
    <source>
        <dbReference type="ARBA" id="ARBA00022723"/>
    </source>
</evidence>
<proteinExistence type="inferred from homology"/>
<gene>
    <name evidence="11" type="primary">hemW</name>
    <name evidence="11" type="ORF">H9871_10975</name>
</gene>
<keyword evidence="9" id="KW-0004">4Fe-4S</keyword>
<protein>
    <recommendedName>
        <fullName evidence="2 9">Heme chaperone HemW</fullName>
    </recommendedName>
</protein>
<dbReference type="SFLD" id="SFLDG01065">
    <property type="entry name" value="anaerobic_coproporphyrinogen-I"/>
    <property type="match status" value="1"/>
</dbReference>
<dbReference type="GO" id="GO:0004109">
    <property type="term" value="F:coproporphyrinogen oxidase activity"/>
    <property type="evidence" value="ECO:0007669"/>
    <property type="project" value="InterPro"/>
</dbReference>
<keyword evidence="7 9" id="KW-0411">Iron-sulfur</keyword>
<comment type="subcellular location">
    <subcellularLocation>
        <location evidence="9">Cytoplasm</location>
    </subcellularLocation>
</comment>
<keyword evidence="9" id="KW-0963">Cytoplasm</keyword>
<reference evidence="11" key="2">
    <citation type="submission" date="2021-04" db="EMBL/GenBank/DDBJ databases">
        <authorList>
            <person name="Gilroy R."/>
        </authorList>
    </citation>
    <scope>NUCLEOTIDE SEQUENCE</scope>
    <source>
        <strain evidence="11">ChiHejej3B27-3195</strain>
    </source>
</reference>
<dbReference type="NCBIfam" id="TIGR00539">
    <property type="entry name" value="hemN_rel"/>
    <property type="match status" value="1"/>
</dbReference>
<organism evidence="11 12">
    <name type="scientific">Candidatus Nesterenkonia stercoripullorum</name>
    <dbReference type="NCBI Taxonomy" id="2838701"/>
    <lineage>
        <taxon>Bacteria</taxon>
        <taxon>Bacillati</taxon>
        <taxon>Actinomycetota</taxon>
        <taxon>Actinomycetes</taxon>
        <taxon>Micrococcales</taxon>
        <taxon>Micrococcaceae</taxon>
        <taxon>Nesterenkonia</taxon>
    </lineage>
</organism>
<comment type="caution">
    <text evidence="11">The sequence shown here is derived from an EMBL/GenBank/DDBJ whole genome shotgun (WGS) entry which is preliminary data.</text>
</comment>
<dbReference type="CDD" id="cd01335">
    <property type="entry name" value="Radical_SAM"/>
    <property type="match status" value="1"/>
</dbReference>
<dbReference type="Pfam" id="PF04055">
    <property type="entry name" value="Radical_SAM"/>
    <property type="match status" value="1"/>
</dbReference>
<dbReference type="SMART" id="SM00729">
    <property type="entry name" value="Elp3"/>
    <property type="match status" value="1"/>
</dbReference>